<evidence type="ECO:0000313" key="1">
    <source>
        <dbReference type="EMBL" id="CEG57352.1"/>
    </source>
</evidence>
<reference evidence="2" key="1">
    <citation type="submission" date="2014-09" db="EMBL/GenBank/DDBJ databases">
        <authorList>
            <person name="Gomez-Valero L."/>
        </authorList>
    </citation>
    <scope>NUCLEOTIDE SEQUENCE [LARGE SCALE GENOMIC DNA]</scope>
    <source>
        <strain evidence="2">ATCC700992</strain>
    </source>
</reference>
<dbReference type="AlphaFoldDB" id="A0A098G4F5"/>
<dbReference type="EMBL" id="LN614827">
    <property type="protein sequence ID" value="CEG57352.1"/>
    <property type="molecule type" value="Genomic_DNA"/>
</dbReference>
<dbReference type="HOGENOM" id="CLU_2807153_0_0_6"/>
<evidence type="ECO:0000313" key="2">
    <source>
        <dbReference type="Proteomes" id="UP000032430"/>
    </source>
</evidence>
<sequence>MRAKGLFVPSNIVRPRSKLAVGIHGMQNRGVHKEGAHEGLIALATRQFLSSVELLTKVGIPQSFKIS</sequence>
<dbReference type="KEGG" id="lfa:LFA_1961"/>
<proteinExistence type="predicted"/>
<accession>A0A098G4F5</accession>
<keyword evidence="2" id="KW-1185">Reference proteome</keyword>
<protein>
    <submittedName>
        <fullName evidence="1">Uncharacterized protein</fullName>
    </submittedName>
</protein>
<organism evidence="1 2">
    <name type="scientific">Legionella fallonii LLAP-10</name>
    <dbReference type="NCBI Taxonomy" id="1212491"/>
    <lineage>
        <taxon>Bacteria</taxon>
        <taxon>Pseudomonadati</taxon>
        <taxon>Pseudomonadota</taxon>
        <taxon>Gammaproteobacteria</taxon>
        <taxon>Legionellales</taxon>
        <taxon>Legionellaceae</taxon>
        <taxon>Legionella</taxon>
    </lineage>
</organism>
<name>A0A098G4F5_9GAMM</name>
<dbReference type="Proteomes" id="UP000032430">
    <property type="component" value="Chromosome I"/>
</dbReference>
<dbReference type="STRING" id="1212491.LFA_1961"/>
<gene>
    <name evidence="1" type="ORF">LFA_1961</name>
</gene>